<name>A0A7C1SQX5_UNCC3</name>
<feature type="non-terminal residue" evidence="1">
    <location>
        <position position="91"/>
    </location>
</feature>
<protein>
    <submittedName>
        <fullName evidence="1">Uncharacterized protein</fullName>
    </submittedName>
</protein>
<comment type="caution">
    <text evidence="1">The sequence shown here is derived from an EMBL/GenBank/DDBJ whole genome shotgun (WGS) entry which is preliminary data.</text>
</comment>
<accession>A0A7C1SQX5</accession>
<sequence length="91" mass="10328">MNNIDLSKDTQKLLEYTADEAEKELSAIEGHLAKIDELTGDLVIIPFCMECVRKHSGMLIKLSDECLSGQCPTGVWENMKKWSSQIRERLT</sequence>
<reference evidence="1" key="1">
    <citation type="journal article" date="2020" name="mSystems">
        <title>Genome- and Community-Level Interaction Insights into Carbon Utilization and Element Cycling Functions of Hydrothermarchaeota in Hydrothermal Sediment.</title>
        <authorList>
            <person name="Zhou Z."/>
            <person name="Liu Y."/>
            <person name="Xu W."/>
            <person name="Pan J."/>
            <person name="Luo Z.H."/>
            <person name="Li M."/>
        </authorList>
    </citation>
    <scope>NUCLEOTIDE SEQUENCE [LARGE SCALE GENOMIC DNA]</scope>
    <source>
        <strain evidence="1">HyVt-369</strain>
    </source>
</reference>
<organism evidence="1">
    <name type="scientific">candidate division CPR3 bacterium</name>
    <dbReference type="NCBI Taxonomy" id="2268181"/>
    <lineage>
        <taxon>Bacteria</taxon>
        <taxon>Bacteria division CPR3</taxon>
    </lineage>
</organism>
<evidence type="ECO:0000313" key="1">
    <source>
        <dbReference type="EMBL" id="HEB13398.1"/>
    </source>
</evidence>
<dbReference type="Proteomes" id="UP000885695">
    <property type="component" value="Unassembled WGS sequence"/>
</dbReference>
<dbReference type="EMBL" id="DRHL01000012">
    <property type="protein sequence ID" value="HEB13398.1"/>
    <property type="molecule type" value="Genomic_DNA"/>
</dbReference>
<dbReference type="AlphaFoldDB" id="A0A7C1SQX5"/>
<gene>
    <name evidence="1" type="ORF">ENI13_00275</name>
</gene>
<proteinExistence type="predicted"/>